<dbReference type="EMBL" id="OZ075137">
    <property type="protein sequence ID" value="CAL5009068.1"/>
    <property type="molecule type" value="Genomic_DNA"/>
</dbReference>
<evidence type="ECO:0000313" key="3">
    <source>
        <dbReference type="Proteomes" id="UP001497457"/>
    </source>
</evidence>
<organism evidence="2 3">
    <name type="scientific">Urochloa decumbens</name>
    <dbReference type="NCBI Taxonomy" id="240449"/>
    <lineage>
        <taxon>Eukaryota</taxon>
        <taxon>Viridiplantae</taxon>
        <taxon>Streptophyta</taxon>
        <taxon>Embryophyta</taxon>
        <taxon>Tracheophyta</taxon>
        <taxon>Spermatophyta</taxon>
        <taxon>Magnoliopsida</taxon>
        <taxon>Liliopsida</taxon>
        <taxon>Poales</taxon>
        <taxon>Poaceae</taxon>
        <taxon>PACMAD clade</taxon>
        <taxon>Panicoideae</taxon>
        <taxon>Panicodae</taxon>
        <taxon>Paniceae</taxon>
        <taxon>Melinidinae</taxon>
        <taxon>Urochloa</taxon>
    </lineage>
</organism>
<reference evidence="2 3" key="2">
    <citation type="submission" date="2024-10" db="EMBL/GenBank/DDBJ databases">
        <authorList>
            <person name="Ryan C."/>
        </authorList>
    </citation>
    <scope>NUCLEOTIDE SEQUENCE [LARGE SCALE GENOMIC DNA]</scope>
</reference>
<sequence length="180" mass="19442">MAMNMNPYLSLPVSNFETLEDALSTLLEVPGYKRPRYVTVAKIRVRDADALAALLAVSKREAARKGQFLPPVCNEASVGHLVTAVGILNFLDVSLLPALELTPTTSQPLIDALGDCSRALKMEADAIGGAFGAVANSLANHLDSYRQSTPVNKPVELMRSYVKRLVTRVKALLNTTYTIA</sequence>
<proteinExistence type="predicted"/>
<dbReference type="AlphaFoldDB" id="A0ABC9BV54"/>
<accession>A0ABC9BV54</accession>
<dbReference type="Proteomes" id="UP001497457">
    <property type="component" value="Chromosome 25rd"/>
</dbReference>
<keyword evidence="3" id="KW-1185">Reference proteome</keyword>
<evidence type="ECO:0000313" key="2">
    <source>
        <dbReference type="EMBL" id="CAL5009068.1"/>
    </source>
</evidence>
<reference evidence="3" key="1">
    <citation type="submission" date="2024-06" db="EMBL/GenBank/DDBJ databases">
        <authorList>
            <person name="Ryan C."/>
        </authorList>
    </citation>
    <scope>NUCLEOTIDE SEQUENCE [LARGE SCALE GENOMIC DNA]</scope>
</reference>
<dbReference type="Proteomes" id="UP001497457">
    <property type="component" value="Chromosome 27b"/>
</dbReference>
<dbReference type="EMBL" id="OZ075135">
    <property type="protein sequence ID" value="CAL4996207.1"/>
    <property type="molecule type" value="Genomic_DNA"/>
</dbReference>
<gene>
    <name evidence="1" type="ORF">URODEC1_LOCUS62788</name>
    <name evidence="2" type="ORF">URODEC1_LOCUS69322</name>
</gene>
<name>A0ABC9BV54_9POAL</name>
<protein>
    <submittedName>
        <fullName evidence="2">Uncharacterized protein</fullName>
    </submittedName>
</protein>
<evidence type="ECO:0000313" key="1">
    <source>
        <dbReference type="EMBL" id="CAL4996207.1"/>
    </source>
</evidence>